<feature type="binding site" evidence="7">
    <location>
        <position position="204"/>
    </location>
    <ligand>
        <name>Mg(2+)</name>
        <dbReference type="ChEBI" id="CHEBI:18420"/>
    </ligand>
</feature>
<feature type="transmembrane region" description="Helical" evidence="8">
    <location>
        <begin position="309"/>
        <end position="328"/>
    </location>
</feature>
<evidence type="ECO:0000256" key="1">
    <source>
        <dbReference type="ARBA" id="ARBA00004651"/>
    </source>
</evidence>
<evidence type="ECO:0008006" key="11">
    <source>
        <dbReference type="Google" id="ProtNLM"/>
    </source>
</evidence>
<dbReference type="RefSeq" id="WP_147030606.1">
    <property type="nucleotide sequence ID" value="NZ_CP042436.1"/>
</dbReference>
<comment type="cofactor">
    <cofactor evidence="7">
        <name>Mg(2+)</name>
        <dbReference type="ChEBI" id="CHEBI:18420"/>
    </cofactor>
</comment>
<organism evidence="9 10">
    <name type="scientific">Mucilaginibacter ginsenosidivorans</name>
    <dbReference type="NCBI Taxonomy" id="398053"/>
    <lineage>
        <taxon>Bacteria</taxon>
        <taxon>Pseudomonadati</taxon>
        <taxon>Bacteroidota</taxon>
        <taxon>Sphingobacteriia</taxon>
        <taxon>Sphingobacteriales</taxon>
        <taxon>Sphingobacteriaceae</taxon>
        <taxon>Mucilaginibacter</taxon>
    </lineage>
</organism>
<dbReference type="GO" id="GO:0071555">
    <property type="term" value="P:cell wall organization"/>
    <property type="evidence" value="ECO:0007669"/>
    <property type="project" value="TreeGrafter"/>
</dbReference>
<feature type="transmembrane region" description="Helical" evidence="8">
    <location>
        <begin position="48"/>
        <end position="69"/>
    </location>
</feature>
<dbReference type="Pfam" id="PF13727">
    <property type="entry name" value="CoA_binding_3"/>
    <property type="match status" value="1"/>
</dbReference>
<feature type="transmembrane region" description="Helical" evidence="8">
    <location>
        <begin position="429"/>
        <end position="448"/>
    </location>
</feature>
<dbReference type="GO" id="GO:0044038">
    <property type="term" value="P:cell wall macromolecule biosynthetic process"/>
    <property type="evidence" value="ECO:0007669"/>
    <property type="project" value="TreeGrafter"/>
</dbReference>
<sequence length="596" mass="66645">MIPPFLKPIIAGLTALISCLAITPFVIRLANSKGWVVKPRSDRWHQKPTALMGGIAIFSAYSIALFSLSAAHINWMLYCASSIMFLTGLIDDIWEIKPVIKIVVQIFCSFILIYYGFNFGGGLLSWAGIPLTFIWVMGITNAVNLLDNMDGLAAGISAIVALITGILTYLNGETDLAIPGFAIAGAAIGFLFYNFKPARIFMGDSGSLFLGFSLSYLSIAVQYKMGSSSAVWVLFIPISLMAIPIMDTTLVTIKRILAGRRIDQGGRDHTSHRLVALGLSEKQAVLTLYGISMLWGVLCLLMYKTQVNNLLLCILLVAVSSVIFSVLLSKVKVYNETEETLTYRRLRGKDAGSNLVLRFFLSQKKLIVGVITDILIIYASFLVAKNTLHINVKDDDIILATFICVKISVLYITRLYYRIWRYMEVIEVAAYFMFIFLASAALAGILYVKGKFGIYSPYFFMVDFLLSATGIVFSRLFYRWVNELISRNRSAKKKVIIYGAGDGGYLLIKELLQNHKHELRPVGWIDDDETKHNMYLYGYKIYGGKSHLANICEKLKPDLILISTNAISVKDELEIKELLEEQNIDLGRFNMQLSFS</sequence>
<keyword evidence="4 8" id="KW-0812">Transmembrane</keyword>
<feature type="transmembrane region" description="Helical" evidence="8">
    <location>
        <begin position="207"/>
        <end position="225"/>
    </location>
</feature>
<dbReference type="GO" id="GO:0005886">
    <property type="term" value="C:plasma membrane"/>
    <property type="evidence" value="ECO:0007669"/>
    <property type="project" value="UniProtKB-SubCell"/>
</dbReference>
<feature type="transmembrane region" description="Helical" evidence="8">
    <location>
        <begin position="397"/>
        <end position="417"/>
    </location>
</feature>
<dbReference type="AlphaFoldDB" id="A0A5B8USS2"/>
<dbReference type="InterPro" id="IPR000715">
    <property type="entry name" value="Glycosyl_transferase_4"/>
</dbReference>
<keyword evidence="7" id="KW-0479">Metal-binding</keyword>
<evidence type="ECO:0000256" key="4">
    <source>
        <dbReference type="ARBA" id="ARBA00022692"/>
    </source>
</evidence>
<dbReference type="GO" id="GO:0009103">
    <property type="term" value="P:lipopolysaccharide biosynthetic process"/>
    <property type="evidence" value="ECO:0007669"/>
    <property type="project" value="TreeGrafter"/>
</dbReference>
<feature type="transmembrane region" description="Helical" evidence="8">
    <location>
        <begin position="123"/>
        <end position="145"/>
    </location>
</feature>
<feature type="transmembrane region" description="Helical" evidence="8">
    <location>
        <begin position="6"/>
        <end position="27"/>
    </location>
</feature>
<dbReference type="PROSITE" id="PS51257">
    <property type="entry name" value="PROKAR_LIPOPROTEIN"/>
    <property type="match status" value="1"/>
</dbReference>
<evidence type="ECO:0000313" key="10">
    <source>
        <dbReference type="Proteomes" id="UP000321479"/>
    </source>
</evidence>
<keyword evidence="10" id="KW-1185">Reference proteome</keyword>
<keyword evidence="5 8" id="KW-1133">Transmembrane helix</keyword>
<evidence type="ECO:0000256" key="3">
    <source>
        <dbReference type="ARBA" id="ARBA00022679"/>
    </source>
</evidence>
<feature type="transmembrane region" description="Helical" evidence="8">
    <location>
        <begin position="152"/>
        <end position="170"/>
    </location>
</feature>
<name>A0A5B8USS2_9SPHI</name>
<proteinExistence type="predicted"/>
<dbReference type="PANTHER" id="PTHR22926:SF3">
    <property type="entry name" value="UNDECAPRENYL-PHOSPHATE ALPHA-N-ACETYLGLUCOSAMINYL 1-PHOSPHATE TRANSFERASE"/>
    <property type="match status" value="1"/>
</dbReference>
<dbReference type="InterPro" id="IPR029063">
    <property type="entry name" value="SAM-dependent_MTases_sf"/>
</dbReference>
<evidence type="ECO:0000256" key="2">
    <source>
        <dbReference type="ARBA" id="ARBA00022475"/>
    </source>
</evidence>
<keyword evidence="3" id="KW-0808">Transferase</keyword>
<feature type="transmembrane region" description="Helical" evidence="8">
    <location>
        <begin position="366"/>
        <end position="385"/>
    </location>
</feature>
<keyword evidence="6 8" id="KW-0472">Membrane</keyword>
<evidence type="ECO:0000256" key="6">
    <source>
        <dbReference type="ARBA" id="ARBA00023136"/>
    </source>
</evidence>
<dbReference type="PANTHER" id="PTHR22926">
    <property type="entry name" value="PHOSPHO-N-ACETYLMURAMOYL-PENTAPEPTIDE-TRANSFERASE"/>
    <property type="match status" value="1"/>
</dbReference>
<reference evidence="9 10" key="1">
    <citation type="journal article" date="2017" name="Curr. Microbiol.">
        <title>Mucilaginibacter ginsenosidivorans sp. nov., Isolated from Soil of Ginseng Field.</title>
        <authorList>
            <person name="Kim M.M."/>
            <person name="Siddiqi M.Z."/>
            <person name="Im W.T."/>
        </authorList>
    </citation>
    <scope>NUCLEOTIDE SEQUENCE [LARGE SCALE GENOMIC DNA]</scope>
    <source>
        <strain evidence="9 10">Gsoil 3017</strain>
    </source>
</reference>
<feature type="transmembrane region" description="Helical" evidence="8">
    <location>
        <begin position="99"/>
        <end position="117"/>
    </location>
</feature>
<feature type="transmembrane region" description="Helical" evidence="8">
    <location>
        <begin position="176"/>
        <end position="195"/>
    </location>
</feature>
<dbReference type="CDD" id="cd06853">
    <property type="entry name" value="GT_WecA_like"/>
    <property type="match status" value="1"/>
</dbReference>
<evidence type="ECO:0000313" key="9">
    <source>
        <dbReference type="EMBL" id="QEC62029.1"/>
    </source>
</evidence>
<feature type="binding site" evidence="7">
    <location>
        <position position="144"/>
    </location>
    <ligand>
        <name>Mg(2+)</name>
        <dbReference type="ChEBI" id="CHEBI:18420"/>
    </ligand>
</feature>
<evidence type="ECO:0000256" key="8">
    <source>
        <dbReference type="SAM" id="Phobius"/>
    </source>
</evidence>
<dbReference type="KEGG" id="mgin:FRZ54_05300"/>
<evidence type="ECO:0000256" key="5">
    <source>
        <dbReference type="ARBA" id="ARBA00022989"/>
    </source>
</evidence>
<feature type="transmembrane region" description="Helical" evidence="8">
    <location>
        <begin position="284"/>
        <end position="303"/>
    </location>
</feature>
<comment type="subcellular location">
    <subcellularLocation>
        <location evidence="1">Cell membrane</location>
        <topology evidence="1">Multi-pass membrane protein</topology>
    </subcellularLocation>
</comment>
<dbReference type="EMBL" id="CP042436">
    <property type="protein sequence ID" value="QEC62029.1"/>
    <property type="molecule type" value="Genomic_DNA"/>
</dbReference>
<feature type="transmembrane region" description="Helical" evidence="8">
    <location>
        <begin position="454"/>
        <end position="478"/>
    </location>
</feature>
<accession>A0A5B8USS2</accession>
<gene>
    <name evidence="9" type="ORF">FRZ54_05300</name>
</gene>
<keyword evidence="2" id="KW-1003">Cell membrane</keyword>
<keyword evidence="7" id="KW-0460">Magnesium</keyword>
<evidence type="ECO:0000256" key="7">
    <source>
        <dbReference type="PIRSR" id="PIRSR600715-1"/>
    </source>
</evidence>
<dbReference type="SUPFAM" id="SSF53335">
    <property type="entry name" value="S-adenosyl-L-methionine-dependent methyltransferases"/>
    <property type="match status" value="1"/>
</dbReference>
<dbReference type="GO" id="GO:0016780">
    <property type="term" value="F:phosphotransferase activity, for other substituted phosphate groups"/>
    <property type="evidence" value="ECO:0007669"/>
    <property type="project" value="InterPro"/>
</dbReference>
<dbReference type="OrthoDB" id="9783652at2"/>
<dbReference type="GO" id="GO:0046872">
    <property type="term" value="F:metal ion binding"/>
    <property type="evidence" value="ECO:0007669"/>
    <property type="project" value="UniProtKB-KW"/>
</dbReference>
<feature type="transmembrane region" description="Helical" evidence="8">
    <location>
        <begin position="75"/>
        <end position="94"/>
    </location>
</feature>
<dbReference type="Gene3D" id="3.40.50.720">
    <property type="entry name" value="NAD(P)-binding Rossmann-like Domain"/>
    <property type="match status" value="1"/>
</dbReference>
<feature type="transmembrane region" description="Helical" evidence="8">
    <location>
        <begin position="231"/>
        <end position="253"/>
    </location>
</feature>
<dbReference type="Pfam" id="PF00953">
    <property type="entry name" value="Glycos_transf_4"/>
    <property type="match status" value="1"/>
</dbReference>
<dbReference type="Proteomes" id="UP000321479">
    <property type="component" value="Chromosome"/>
</dbReference>
<protein>
    <recommendedName>
        <fullName evidence="11">Glycosyl transferase</fullName>
    </recommendedName>
</protein>